<dbReference type="Pfam" id="PF00150">
    <property type="entry name" value="Cellulase"/>
    <property type="match status" value="1"/>
</dbReference>
<proteinExistence type="inferred from homology"/>
<keyword evidence="7" id="KW-0624">Polysaccharide degradation</keyword>
<dbReference type="EC" id="3.2.1.4" evidence="2"/>
<keyword evidence="4" id="KW-0136">Cellulose degradation</keyword>
<evidence type="ECO:0000259" key="9">
    <source>
        <dbReference type="Pfam" id="PF00150"/>
    </source>
</evidence>
<evidence type="ECO:0000313" key="10">
    <source>
        <dbReference type="EMBL" id="AIA86674.1"/>
    </source>
</evidence>
<evidence type="ECO:0000256" key="5">
    <source>
        <dbReference type="ARBA" id="ARBA00023277"/>
    </source>
</evidence>
<protein>
    <recommendedName>
        <fullName evidence="2">cellulase</fullName>
        <ecNumber evidence="2">3.2.1.4</ecNumber>
    </recommendedName>
</protein>
<accession>A0A060BUQ3</accession>
<name>A0A060BUQ3_9ACTN</name>
<evidence type="ECO:0000256" key="8">
    <source>
        <dbReference type="RuleBase" id="RU361153"/>
    </source>
</evidence>
<evidence type="ECO:0000256" key="3">
    <source>
        <dbReference type="ARBA" id="ARBA00022801"/>
    </source>
</evidence>
<reference evidence="10" key="1">
    <citation type="journal article" date="2013" name="Environ. Microbiol.">
        <title>Seasonally variable intestinal metagenomes of the red palm weevil (Rhynchophorus ferrugineus).</title>
        <authorList>
            <person name="Jia S."/>
            <person name="Zhang X."/>
            <person name="Zhang G."/>
            <person name="Yin A."/>
            <person name="Zhang S."/>
            <person name="Li F."/>
            <person name="Wang L."/>
            <person name="Zhao D."/>
            <person name="Yun Q."/>
            <person name="Tala"/>
            <person name="Wang J."/>
            <person name="Sun G."/>
            <person name="Baabdullah M."/>
            <person name="Yu X."/>
            <person name="Hu S."/>
            <person name="Al-Mssallem I.S."/>
            <person name="Yu J."/>
        </authorList>
    </citation>
    <scope>NUCLEOTIDE SEQUENCE</scope>
</reference>
<dbReference type="EMBL" id="KF119408">
    <property type="protein sequence ID" value="AIA86674.1"/>
    <property type="molecule type" value="Genomic_DNA"/>
</dbReference>
<dbReference type="AlphaFoldDB" id="A0A060BUQ3"/>
<keyword evidence="6 8" id="KW-0326">Glycosidase</keyword>
<dbReference type="PANTHER" id="PTHR35923:SF2">
    <property type="entry name" value="ENDOGLUCANASE"/>
    <property type="match status" value="1"/>
</dbReference>
<comment type="similarity">
    <text evidence="8">Belongs to the glycosyl hydrolase 5 (cellulase A) family.</text>
</comment>
<keyword evidence="5" id="KW-0119">Carbohydrate metabolism</keyword>
<feature type="domain" description="Glycoside hydrolase family 5" evidence="9">
    <location>
        <begin position="12"/>
        <end position="113"/>
    </location>
</feature>
<dbReference type="Gene3D" id="3.20.20.80">
    <property type="entry name" value="Glycosidases"/>
    <property type="match status" value="1"/>
</dbReference>
<sequence>GVGAYNNESYWWGGSLGGVRDRPVSLTVANKLAYSPHEYGQSVGGQSWLAYDNQTAPTNWPNNLYSVWDNHWSFIFYENIAPIWIGEMGGKFGLDGSGNYTQANRVPETAWMTTLITHLQWTEDFFFHAHRRADRPSPTG</sequence>
<evidence type="ECO:0000256" key="7">
    <source>
        <dbReference type="ARBA" id="ARBA00023326"/>
    </source>
</evidence>
<dbReference type="GO" id="GO:0008810">
    <property type="term" value="F:cellulase activity"/>
    <property type="evidence" value="ECO:0007669"/>
    <property type="project" value="UniProtKB-EC"/>
</dbReference>
<evidence type="ECO:0000256" key="1">
    <source>
        <dbReference type="ARBA" id="ARBA00000966"/>
    </source>
</evidence>
<evidence type="ECO:0000256" key="4">
    <source>
        <dbReference type="ARBA" id="ARBA00023001"/>
    </source>
</evidence>
<dbReference type="GO" id="GO:0030245">
    <property type="term" value="P:cellulose catabolic process"/>
    <property type="evidence" value="ECO:0007669"/>
    <property type="project" value="UniProtKB-KW"/>
</dbReference>
<keyword evidence="3 8" id="KW-0378">Hydrolase</keyword>
<dbReference type="InterPro" id="IPR001547">
    <property type="entry name" value="Glyco_hydro_5"/>
</dbReference>
<comment type="catalytic activity">
    <reaction evidence="1">
        <text>Endohydrolysis of (1-&gt;4)-beta-D-glucosidic linkages in cellulose, lichenin and cereal beta-D-glucans.</text>
        <dbReference type="EC" id="3.2.1.4"/>
    </reaction>
</comment>
<dbReference type="PANTHER" id="PTHR35923">
    <property type="entry name" value="MAJOR EXTRACELLULAR ENDOGLUCANASE"/>
    <property type="match status" value="1"/>
</dbReference>
<feature type="non-terminal residue" evidence="10">
    <location>
        <position position="1"/>
    </location>
</feature>
<evidence type="ECO:0000256" key="2">
    <source>
        <dbReference type="ARBA" id="ARBA00012601"/>
    </source>
</evidence>
<dbReference type="SUPFAM" id="SSF51445">
    <property type="entry name" value="(Trans)glycosidases"/>
    <property type="match status" value="1"/>
</dbReference>
<evidence type="ECO:0000256" key="6">
    <source>
        <dbReference type="ARBA" id="ARBA00023295"/>
    </source>
</evidence>
<dbReference type="InterPro" id="IPR017853">
    <property type="entry name" value="GH"/>
</dbReference>
<organism evidence="10">
    <name type="scientific">uncultured Catenulispora sp</name>
    <dbReference type="NCBI Taxonomy" id="487357"/>
    <lineage>
        <taxon>Bacteria</taxon>
        <taxon>Bacillati</taxon>
        <taxon>Actinomycetota</taxon>
        <taxon>Actinomycetes</taxon>
        <taxon>Catenulisporales</taxon>
        <taxon>Catenulisporaceae</taxon>
        <taxon>Catenulispora</taxon>
        <taxon>environmental samples</taxon>
    </lineage>
</organism>
<feature type="non-terminal residue" evidence="10">
    <location>
        <position position="140"/>
    </location>
</feature>